<keyword evidence="2" id="KW-0479">Metal-binding</keyword>
<feature type="non-terminal residue" evidence="8">
    <location>
        <position position="1"/>
    </location>
</feature>
<protein>
    <submittedName>
        <fullName evidence="8">Prolyl 4-hydroxylase</fullName>
    </submittedName>
</protein>
<name>A0A0M0L5S2_9EUKA</name>
<sequence length="592" mass="62982">TAQTDQASPSTACETEHEAPSTARETEHAPSTACETEHEAPSTACETEHEAPSTALETEHEAPSTAREPEHAPSTACETEHEAAKAEPATKAEIAAAMATLTSMANSLLMHAKFEAAKAEAVVKRQRAAVLAAAAAAEIETTLTSMTFELLGHAKSDAAAKAAALAMARAAIHTDRSPTAPGLCTVVAATSSPVKHARHNARHMTTAQLRAALRESGVDAPEGADRETLEALVTLSTDATAAATELSPPHASVRLVRSPPAGRPAAAANAPSAADAATVTTAASAESAGAAATRPDRSSICILSHDPMVYVIDRFFTPDECEMIKDAAATHHKYPSRVKQPMTGLAARQQPGQMSDGRRSETTWLHYSDVTTNPDAQVAQMMLERVGGQLGVSKDDLGRFEGPQIVHYDLGGEYRWHHDAYEEGTEEGDRAVADQGQRCQVGCRESNPSAPRSLDEANAHSELTIFPPCVSKTAIVYLNDVKEGGETGFKHLGIKVQPRQGRLLVFHNLLQPAATCCNLLREGVARRNPMCLHAGLPVRAGCKDIATVWLRERSHAQARELAQREQAWNAFRRSLMGCCHFGSGPTMGRGLL</sequence>
<reference evidence="9" key="1">
    <citation type="journal article" date="2015" name="PLoS Genet.">
        <title>Genome Sequence and Transcriptome Analyses of Chrysochromulina tobin: Metabolic Tools for Enhanced Algal Fitness in the Prominent Order Prymnesiales (Haptophyceae).</title>
        <authorList>
            <person name="Hovde B.T."/>
            <person name="Deodato C.R."/>
            <person name="Hunsperger H.M."/>
            <person name="Ryken S.A."/>
            <person name="Yost W."/>
            <person name="Jha R.K."/>
            <person name="Patterson J."/>
            <person name="Monnat R.J. Jr."/>
            <person name="Barlow S.B."/>
            <person name="Starkenburg S.R."/>
            <person name="Cattolico R.A."/>
        </authorList>
    </citation>
    <scope>NUCLEOTIDE SEQUENCE</scope>
    <source>
        <strain evidence="9">CCMP291</strain>
    </source>
</reference>
<dbReference type="SMART" id="SM00702">
    <property type="entry name" value="P4Hc"/>
    <property type="match status" value="1"/>
</dbReference>
<keyword evidence="5" id="KW-0408">Iron</keyword>
<comment type="caution">
    <text evidence="8">The sequence shown here is derived from an EMBL/GenBank/DDBJ whole genome shotgun (WGS) entry which is preliminary data.</text>
</comment>
<feature type="region of interest" description="Disordered" evidence="6">
    <location>
        <begin position="243"/>
        <end position="269"/>
    </location>
</feature>
<dbReference type="InterPro" id="IPR006620">
    <property type="entry name" value="Pro_4_hyd_alph"/>
</dbReference>
<feature type="compositionally biased region" description="Low complexity" evidence="6">
    <location>
        <begin position="258"/>
        <end position="269"/>
    </location>
</feature>
<feature type="compositionally biased region" description="Polar residues" evidence="6">
    <location>
        <begin position="1"/>
        <end position="13"/>
    </location>
</feature>
<evidence type="ECO:0000256" key="2">
    <source>
        <dbReference type="ARBA" id="ARBA00022723"/>
    </source>
</evidence>
<accession>A0A0M0L5S2</accession>
<feature type="region of interest" description="Disordered" evidence="6">
    <location>
        <begin position="334"/>
        <end position="358"/>
    </location>
</feature>
<dbReference type="GO" id="GO:0005506">
    <property type="term" value="F:iron ion binding"/>
    <property type="evidence" value="ECO:0007669"/>
    <property type="project" value="InterPro"/>
</dbReference>
<dbReference type="PANTHER" id="PTHR10869">
    <property type="entry name" value="PROLYL 4-HYDROXYLASE ALPHA SUBUNIT"/>
    <property type="match status" value="1"/>
</dbReference>
<keyword evidence="4" id="KW-0560">Oxidoreductase</keyword>
<evidence type="ECO:0000313" key="8">
    <source>
        <dbReference type="EMBL" id="KOO45993.1"/>
    </source>
</evidence>
<feature type="compositionally biased region" description="Basic and acidic residues" evidence="6">
    <location>
        <begin position="35"/>
        <end position="71"/>
    </location>
</feature>
<feature type="region of interest" description="Disordered" evidence="6">
    <location>
        <begin position="1"/>
        <end position="89"/>
    </location>
</feature>
<evidence type="ECO:0000259" key="7">
    <source>
        <dbReference type="PROSITE" id="PS51471"/>
    </source>
</evidence>
<dbReference type="GO" id="GO:0031418">
    <property type="term" value="F:L-ascorbic acid binding"/>
    <property type="evidence" value="ECO:0007669"/>
    <property type="project" value="InterPro"/>
</dbReference>
<dbReference type="Proteomes" id="UP000037460">
    <property type="component" value="Unassembled WGS sequence"/>
</dbReference>
<evidence type="ECO:0000256" key="1">
    <source>
        <dbReference type="ARBA" id="ARBA00001961"/>
    </source>
</evidence>
<evidence type="ECO:0000256" key="4">
    <source>
        <dbReference type="ARBA" id="ARBA00023002"/>
    </source>
</evidence>
<organism evidence="8 9">
    <name type="scientific">Chrysochromulina tobinii</name>
    <dbReference type="NCBI Taxonomy" id="1460289"/>
    <lineage>
        <taxon>Eukaryota</taxon>
        <taxon>Haptista</taxon>
        <taxon>Haptophyta</taxon>
        <taxon>Prymnesiophyceae</taxon>
        <taxon>Prymnesiales</taxon>
        <taxon>Chrysochromulinaceae</taxon>
        <taxon>Chrysochromulina</taxon>
    </lineage>
</organism>
<proteinExistence type="predicted"/>
<dbReference type="EMBL" id="JWZX01000558">
    <property type="protein sequence ID" value="KOO45993.1"/>
    <property type="molecule type" value="Genomic_DNA"/>
</dbReference>
<dbReference type="AlphaFoldDB" id="A0A0M0L5S2"/>
<dbReference type="OrthoDB" id="420380at2759"/>
<dbReference type="GO" id="GO:0004656">
    <property type="term" value="F:procollagen-proline 4-dioxygenase activity"/>
    <property type="evidence" value="ECO:0007669"/>
    <property type="project" value="TreeGrafter"/>
</dbReference>
<feature type="compositionally biased region" description="Basic and acidic residues" evidence="6">
    <location>
        <begin position="78"/>
        <end position="89"/>
    </location>
</feature>
<evidence type="ECO:0000256" key="5">
    <source>
        <dbReference type="ARBA" id="ARBA00023004"/>
    </source>
</evidence>
<feature type="compositionally biased region" description="Basic and acidic residues" evidence="6">
    <location>
        <begin position="14"/>
        <end position="28"/>
    </location>
</feature>
<evidence type="ECO:0000256" key="6">
    <source>
        <dbReference type="SAM" id="MobiDB-lite"/>
    </source>
</evidence>
<dbReference type="GO" id="GO:0005783">
    <property type="term" value="C:endoplasmic reticulum"/>
    <property type="evidence" value="ECO:0007669"/>
    <property type="project" value="TreeGrafter"/>
</dbReference>
<gene>
    <name evidence="8" type="ORF">Ctob_013598</name>
</gene>
<dbReference type="InterPro" id="IPR045054">
    <property type="entry name" value="P4HA-like"/>
</dbReference>
<evidence type="ECO:0000313" key="9">
    <source>
        <dbReference type="Proteomes" id="UP000037460"/>
    </source>
</evidence>
<dbReference type="PROSITE" id="PS51471">
    <property type="entry name" value="FE2OG_OXY"/>
    <property type="match status" value="1"/>
</dbReference>
<keyword evidence="3" id="KW-0223">Dioxygenase</keyword>
<dbReference type="InterPro" id="IPR005123">
    <property type="entry name" value="Oxoglu/Fe-dep_dioxygenase_dom"/>
</dbReference>
<keyword evidence="9" id="KW-1185">Reference proteome</keyword>
<evidence type="ECO:0000256" key="3">
    <source>
        <dbReference type="ARBA" id="ARBA00022964"/>
    </source>
</evidence>
<feature type="domain" description="Fe2OG dioxygenase" evidence="7">
    <location>
        <begin position="399"/>
        <end position="552"/>
    </location>
</feature>
<dbReference type="Gene3D" id="2.60.120.620">
    <property type="entry name" value="q2cbj1_9rhob like domain"/>
    <property type="match status" value="1"/>
</dbReference>
<comment type="cofactor">
    <cofactor evidence="1">
        <name>L-ascorbate</name>
        <dbReference type="ChEBI" id="CHEBI:38290"/>
    </cofactor>
</comment>
<dbReference type="PANTHER" id="PTHR10869:SF246">
    <property type="entry name" value="TRANSMEMBRANE PROLYL 4-HYDROXYLASE"/>
    <property type="match status" value="1"/>
</dbReference>